<sequence>MGAAFVNSTAILTVTWLHEPRLCLMAALDDDRVRTEYPVPSRSTACAFWFPVRILSATMSAHEDRSPTALFTAYHRCVVTWCSSKYSAMPDKEIEQRRPQIGRYGSHKSISLFYKARCVMCGHHQCSQIPHVQKDELTLAT</sequence>
<proteinExistence type="predicted"/>
<accession>A0AAV1TH67</accession>
<evidence type="ECO:0000313" key="1">
    <source>
        <dbReference type="EMBL" id="CAK7919485.1"/>
    </source>
</evidence>
<organism evidence="1 2">
    <name type="scientific">Peronospora matthiolae</name>
    <dbReference type="NCBI Taxonomy" id="2874970"/>
    <lineage>
        <taxon>Eukaryota</taxon>
        <taxon>Sar</taxon>
        <taxon>Stramenopiles</taxon>
        <taxon>Oomycota</taxon>
        <taxon>Peronosporomycetes</taxon>
        <taxon>Peronosporales</taxon>
        <taxon>Peronosporaceae</taxon>
        <taxon>Peronospora</taxon>
    </lineage>
</organism>
<dbReference type="Proteomes" id="UP001162060">
    <property type="component" value="Unassembled WGS sequence"/>
</dbReference>
<evidence type="ECO:0008006" key="3">
    <source>
        <dbReference type="Google" id="ProtNLM"/>
    </source>
</evidence>
<dbReference type="AlphaFoldDB" id="A0AAV1TH67"/>
<comment type="caution">
    <text evidence="1">The sequence shown here is derived from an EMBL/GenBank/DDBJ whole genome shotgun (WGS) entry which is preliminary data.</text>
</comment>
<name>A0AAV1TH67_9STRA</name>
<evidence type="ECO:0000313" key="2">
    <source>
        <dbReference type="Proteomes" id="UP001162060"/>
    </source>
</evidence>
<gene>
    <name evidence="1" type="ORF">PM001_LOCUS6017</name>
</gene>
<reference evidence="1" key="1">
    <citation type="submission" date="2024-01" db="EMBL/GenBank/DDBJ databases">
        <authorList>
            <person name="Webb A."/>
        </authorList>
    </citation>
    <scope>NUCLEOTIDE SEQUENCE</scope>
    <source>
        <strain evidence="1">Pm1</strain>
    </source>
</reference>
<dbReference type="EMBL" id="CAKLBY020000048">
    <property type="protein sequence ID" value="CAK7919485.1"/>
    <property type="molecule type" value="Genomic_DNA"/>
</dbReference>
<protein>
    <recommendedName>
        <fullName evidence="3">Secreted protein</fullName>
    </recommendedName>
</protein>